<dbReference type="InterPro" id="IPR052895">
    <property type="entry name" value="HetReg/Transcr_Mod"/>
</dbReference>
<accession>W9VNR5</accession>
<organism evidence="2 3">
    <name type="scientific">Cladophialophora yegresii CBS 114405</name>
    <dbReference type="NCBI Taxonomy" id="1182544"/>
    <lineage>
        <taxon>Eukaryota</taxon>
        <taxon>Fungi</taxon>
        <taxon>Dikarya</taxon>
        <taxon>Ascomycota</taxon>
        <taxon>Pezizomycotina</taxon>
        <taxon>Eurotiomycetes</taxon>
        <taxon>Chaetothyriomycetidae</taxon>
        <taxon>Chaetothyriales</taxon>
        <taxon>Herpotrichiellaceae</taxon>
        <taxon>Cladophialophora</taxon>
    </lineage>
</organism>
<dbReference type="GeneID" id="19182102"/>
<dbReference type="InterPro" id="IPR010730">
    <property type="entry name" value="HET"/>
</dbReference>
<feature type="domain" description="Heterokaryon incompatibility" evidence="1">
    <location>
        <begin position="72"/>
        <end position="211"/>
    </location>
</feature>
<proteinExistence type="predicted"/>
<dbReference type="Proteomes" id="UP000019473">
    <property type="component" value="Unassembled WGS sequence"/>
</dbReference>
<reference evidence="2 3" key="1">
    <citation type="submission" date="2013-03" db="EMBL/GenBank/DDBJ databases">
        <title>The Genome Sequence of Cladophialophora yegresii CBS 114405.</title>
        <authorList>
            <consortium name="The Broad Institute Genomics Platform"/>
            <person name="Cuomo C."/>
            <person name="de Hoog S."/>
            <person name="Gorbushina A."/>
            <person name="Walker B."/>
            <person name="Young S.K."/>
            <person name="Zeng Q."/>
            <person name="Gargeya S."/>
            <person name="Fitzgerald M."/>
            <person name="Haas B."/>
            <person name="Abouelleil A."/>
            <person name="Allen A.W."/>
            <person name="Alvarado L."/>
            <person name="Arachchi H.M."/>
            <person name="Berlin A.M."/>
            <person name="Chapman S.B."/>
            <person name="Gainer-Dewar J."/>
            <person name="Goldberg J."/>
            <person name="Griggs A."/>
            <person name="Gujja S."/>
            <person name="Hansen M."/>
            <person name="Howarth C."/>
            <person name="Imamovic A."/>
            <person name="Ireland A."/>
            <person name="Larimer J."/>
            <person name="McCowan C."/>
            <person name="Murphy C."/>
            <person name="Pearson M."/>
            <person name="Poon T.W."/>
            <person name="Priest M."/>
            <person name="Roberts A."/>
            <person name="Saif S."/>
            <person name="Shea T."/>
            <person name="Sisk P."/>
            <person name="Sykes S."/>
            <person name="Wortman J."/>
            <person name="Nusbaum C."/>
            <person name="Birren B."/>
        </authorList>
    </citation>
    <scope>NUCLEOTIDE SEQUENCE [LARGE SCALE GENOMIC DNA]</scope>
    <source>
        <strain evidence="2 3">CBS 114405</strain>
    </source>
</reference>
<dbReference type="PANTHER" id="PTHR24148:SF64">
    <property type="entry name" value="HETEROKARYON INCOMPATIBILITY DOMAIN-CONTAINING PROTEIN"/>
    <property type="match status" value="1"/>
</dbReference>
<dbReference type="OrthoDB" id="3557394at2759"/>
<evidence type="ECO:0000259" key="1">
    <source>
        <dbReference type="Pfam" id="PF06985"/>
    </source>
</evidence>
<evidence type="ECO:0000313" key="2">
    <source>
        <dbReference type="EMBL" id="EXJ57183.1"/>
    </source>
</evidence>
<dbReference type="RefSeq" id="XP_007759717.1">
    <property type="nucleotide sequence ID" value="XM_007761527.1"/>
</dbReference>
<gene>
    <name evidence="2" type="ORF">A1O7_07530</name>
</gene>
<keyword evidence="3" id="KW-1185">Reference proteome</keyword>
<comment type="caution">
    <text evidence="2">The sequence shown here is derived from an EMBL/GenBank/DDBJ whole genome shotgun (WGS) entry which is preliminary data.</text>
</comment>
<protein>
    <recommendedName>
        <fullName evidence="1">Heterokaryon incompatibility domain-containing protein</fullName>
    </recommendedName>
</protein>
<dbReference type="Pfam" id="PF06985">
    <property type="entry name" value="HET"/>
    <property type="match status" value="1"/>
</dbReference>
<dbReference type="AlphaFoldDB" id="W9VNR5"/>
<dbReference type="EMBL" id="AMGW01000005">
    <property type="protein sequence ID" value="EXJ57183.1"/>
    <property type="molecule type" value="Genomic_DNA"/>
</dbReference>
<evidence type="ECO:0000313" key="3">
    <source>
        <dbReference type="Proteomes" id="UP000019473"/>
    </source>
</evidence>
<dbReference type="VEuPathDB" id="FungiDB:A1O7_07530"/>
<sequence length="211" mass="23644">MASDDFLDALATSHVQDPLNSVYSAWSQSAPFEYCPLWRKGTIRVLHLLPGASKDPILCEIEHVSLDEGVEYNALSYAWGDPGERVAISVFGHGFQVTASLAEALRAFRKRQKTVPVWADAVCINQTDPAERAEQVGRMRDVYANARQVIVWLGNGSAMSELGLTVIRKANTLPVEEWNRLVIETKGEARFLKMILHGLMDIFGRSWWSRV</sequence>
<name>W9VNR5_9EURO</name>
<dbReference type="STRING" id="1182544.W9VNR5"/>
<dbReference type="HOGENOM" id="CLU_004184_6_0_1"/>
<dbReference type="PANTHER" id="PTHR24148">
    <property type="entry name" value="ANKYRIN REPEAT DOMAIN-CONTAINING PROTEIN 39 HOMOLOG-RELATED"/>
    <property type="match status" value="1"/>
</dbReference>